<evidence type="ECO:0000313" key="9">
    <source>
        <dbReference type="EMBL" id="OUM87782.1"/>
    </source>
</evidence>
<dbReference type="InterPro" id="IPR006273">
    <property type="entry name" value="Orotate_PRibTrfase_bac"/>
</dbReference>
<dbReference type="AlphaFoldDB" id="A0A1Y3PKB4"/>
<dbReference type="EC" id="2.4.2.10" evidence="2 7"/>
<evidence type="ECO:0000256" key="2">
    <source>
        <dbReference type="ARBA" id="ARBA00011971"/>
    </source>
</evidence>
<dbReference type="SUPFAM" id="SSF53271">
    <property type="entry name" value="PRTase-like"/>
    <property type="match status" value="1"/>
</dbReference>
<dbReference type="Pfam" id="PF00156">
    <property type="entry name" value="Pribosyltran"/>
    <property type="match status" value="1"/>
</dbReference>
<evidence type="ECO:0000256" key="7">
    <source>
        <dbReference type="HAMAP-Rule" id="MF_01208"/>
    </source>
</evidence>
<comment type="caution">
    <text evidence="7">Lacks conserved residue(s) required for the propagation of feature annotation.</text>
</comment>
<feature type="binding site" evidence="7">
    <location>
        <position position="112"/>
    </location>
    <ligand>
        <name>orotate</name>
        <dbReference type="ChEBI" id="CHEBI:30839"/>
    </ligand>
</feature>
<keyword evidence="4 7" id="KW-0808">Transferase</keyword>
<dbReference type="InterPro" id="IPR029057">
    <property type="entry name" value="PRTase-like"/>
</dbReference>
<dbReference type="GO" id="GO:0000287">
    <property type="term" value="F:magnesium ion binding"/>
    <property type="evidence" value="ECO:0007669"/>
    <property type="project" value="UniProtKB-UniRule"/>
</dbReference>
<dbReference type="Gene3D" id="3.40.50.2020">
    <property type="match status" value="1"/>
</dbReference>
<evidence type="ECO:0000256" key="1">
    <source>
        <dbReference type="ARBA" id="ARBA00004889"/>
    </source>
</evidence>
<dbReference type="CDD" id="cd06223">
    <property type="entry name" value="PRTases_typeI"/>
    <property type="match status" value="1"/>
</dbReference>
<dbReference type="PANTHER" id="PTHR19278">
    <property type="entry name" value="OROTATE PHOSPHORIBOSYLTRANSFERASE"/>
    <property type="match status" value="1"/>
</dbReference>
<comment type="catalytic activity">
    <reaction evidence="7">
        <text>orotidine 5'-phosphate + diphosphate = orotate + 5-phospho-alpha-D-ribose 1-diphosphate</text>
        <dbReference type="Rhea" id="RHEA:10380"/>
        <dbReference type="ChEBI" id="CHEBI:30839"/>
        <dbReference type="ChEBI" id="CHEBI:33019"/>
        <dbReference type="ChEBI" id="CHEBI:57538"/>
        <dbReference type="ChEBI" id="CHEBI:58017"/>
        <dbReference type="EC" id="2.4.2.10"/>
    </reaction>
</comment>
<evidence type="ECO:0000256" key="4">
    <source>
        <dbReference type="ARBA" id="ARBA00022679"/>
    </source>
</evidence>
<keyword evidence="3 7" id="KW-0328">Glycosyltransferase</keyword>
<comment type="pathway">
    <text evidence="1 7">Pyrimidine metabolism; UMP biosynthesis via de novo pathway; UMP from orotate: step 1/2.</text>
</comment>
<comment type="function">
    <text evidence="7">Catalyzes the transfer of a ribosyl phosphate group from 5-phosphoribose 1-diphosphate to orotate, leading to the formation of orotidine monophosphate (OMP).</text>
</comment>
<dbReference type="PANTHER" id="PTHR19278:SF9">
    <property type="entry name" value="URIDINE 5'-MONOPHOSPHATE SYNTHASE"/>
    <property type="match status" value="1"/>
</dbReference>
<dbReference type="GO" id="GO:0044205">
    <property type="term" value="P:'de novo' UMP biosynthetic process"/>
    <property type="evidence" value="ECO:0007669"/>
    <property type="project" value="UniProtKB-UniRule"/>
</dbReference>
<evidence type="ECO:0000259" key="8">
    <source>
        <dbReference type="Pfam" id="PF00156"/>
    </source>
</evidence>
<evidence type="ECO:0000256" key="3">
    <source>
        <dbReference type="ARBA" id="ARBA00022676"/>
    </source>
</evidence>
<feature type="binding site" evidence="7">
    <location>
        <position position="140"/>
    </location>
    <ligand>
        <name>orotate</name>
        <dbReference type="ChEBI" id="CHEBI:30839"/>
    </ligand>
</feature>
<dbReference type="NCBIfam" id="TIGR01367">
    <property type="entry name" value="pyrE_Therm"/>
    <property type="match status" value="1"/>
</dbReference>
<protein>
    <recommendedName>
        <fullName evidence="2 7">Orotate phosphoribosyltransferase</fullName>
        <shortName evidence="7">OPRT</shortName>
        <shortName evidence="7">OPRTase</shortName>
        <ecNumber evidence="2 7">2.4.2.10</ecNumber>
    </recommendedName>
</protein>
<proteinExistence type="inferred from homology"/>
<dbReference type="GO" id="GO:0019856">
    <property type="term" value="P:pyrimidine nucleobase biosynthetic process"/>
    <property type="evidence" value="ECO:0007669"/>
    <property type="project" value="InterPro"/>
</dbReference>
<keyword evidence="6 7" id="KW-0665">Pyrimidine biosynthesis</keyword>
<evidence type="ECO:0000256" key="6">
    <source>
        <dbReference type="ARBA" id="ARBA00022975"/>
    </source>
</evidence>
<feature type="binding site" description="in other chain" evidence="7">
    <location>
        <begin position="108"/>
        <end position="116"/>
    </location>
    <ligand>
        <name>5-phospho-alpha-D-ribose 1-diphosphate</name>
        <dbReference type="ChEBI" id="CHEBI:58017"/>
        <note>ligand shared between dimeric partners</note>
    </ligand>
</feature>
<sequence length="189" mass="20389">MNILEKTGVLRKGHFLLTSGLHSDQYLQCALLLQYPQYAEPVCRALAAPFADQRVDVVIGPALGGIVVAYETARALGARYIHAEREEGVMTLRRGFAIQPGERVLVVEDVVTTGGSVKEVIHLVKQAGGELVGVASIVDRSGGRADFGVPFRPFIRLNVATYTPEDCPLCRTGLPAEKPGSRKSPGKQH</sequence>
<gene>
    <name evidence="7" type="primary">pyrE</name>
    <name evidence="9" type="ORF">BAA01_13045</name>
</gene>
<comment type="similarity">
    <text evidence="7">Belongs to the purine/pyrimidine phosphoribosyltransferase family. PyrE subfamily.</text>
</comment>
<dbReference type="UniPathway" id="UPA00070">
    <property type="reaction ID" value="UER00119"/>
</dbReference>
<comment type="caution">
    <text evidence="9">The sequence shown here is derived from an EMBL/GenBank/DDBJ whole genome shotgun (WGS) entry which is preliminary data.</text>
</comment>
<keyword evidence="5 7" id="KW-0460">Magnesium</keyword>
<accession>A0A1Y3PKB4</accession>
<dbReference type="InterPro" id="IPR023031">
    <property type="entry name" value="OPRT"/>
</dbReference>
<comment type="subunit">
    <text evidence="7">Homodimer.</text>
</comment>
<dbReference type="GO" id="GO:0004588">
    <property type="term" value="F:orotate phosphoribosyltransferase activity"/>
    <property type="evidence" value="ECO:0007669"/>
    <property type="project" value="UniProtKB-UniRule"/>
</dbReference>
<dbReference type="HAMAP" id="MF_01208">
    <property type="entry name" value="PyrE"/>
    <property type="match status" value="1"/>
</dbReference>
<comment type="cofactor">
    <cofactor evidence="7">
        <name>Mg(2+)</name>
        <dbReference type="ChEBI" id="CHEBI:18420"/>
    </cofactor>
</comment>
<evidence type="ECO:0000313" key="10">
    <source>
        <dbReference type="Proteomes" id="UP000196475"/>
    </source>
</evidence>
<feature type="domain" description="Phosphoribosyltransferase" evidence="8">
    <location>
        <begin position="52"/>
        <end position="144"/>
    </location>
</feature>
<dbReference type="InterPro" id="IPR000836">
    <property type="entry name" value="PRTase_dom"/>
</dbReference>
<name>A0A1Y3PKB4_9BACI</name>
<dbReference type="Proteomes" id="UP000196475">
    <property type="component" value="Unassembled WGS sequence"/>
</dbReference>
<organism evidence="9 10">
    <name type="scientific">Bacillus thermozeamaize</name>
    <dbReference type="NCBI Taxonomy" id="230954"/>
    <lineage>
        <taxon>Bacteria</taxon>
        <taxon>Bacillati</taxon>
        <taxon>Bacillota</taxon>
        <taxon>Bacilli</taxon>
        <taxon>Bacillales</taxon>
        <taxon>Bacillaceae</taxon>
        <taxon>Bacillus</taxon>
    </lineage>
</organism>
<dbReference type="EMBL" id="LZRT01000070">
    <property type="protein sequence ID" value="OUM87782.1"/>
    <property type="molecule type" value="Genomic_DNA"/>
</dbReference>
<feature type="binding site" evidence="7">
    <location>
        <position position="85"/>
    </location>
    <ligand>
        <name>5-phospho-alpha-D-ribose 1-diphosphate</name>
        <dbReference type="ChEBI" id="CHEBI:58017"/>
        <note>ligand shared between dimeric partners</note>
    </ligand>
</feature>
<reference evidence="10" key="1">
    <citation type="submission" date="2016-06" db="EMBL/GenBank/DDBJ databases">
        <authorList>
            <person name="Nascimento L."/>
            <person name="Pereira R.V."/>
            <person name="Martins L.F."/>
            <person name="Quaggio R.B."/>
            <person name="Silva A.M."/>
            <person name="Setubal J.C."/>
        </authorList>
    </citation>
    <scope>NUCLEOTIDE SEQUENCE [LARGE SCALE GENOMIC DNA]</scope>
</reference>
<evidence type="ECO:0000256" key="5">
    <source>
        <dbReference type="ARBA" id="ARBA00022842"/>
    </source>
</evidence>